<proteinExistence type="inferred from homology"/>
<evidence type="ECO:0000256" key="3">
    <source>
        <dbReference type="ARBA" id="ARBA00021321"/>
    </source>
</evidence>
<organism evidence="6 7">
    <name type="scientific">Sphaerosporella brunnea</name>
    <dbReference type="NCBI Taxonomy" id="1250544"/>
    <lineage>
        <taxon>Eukaryota</taxon>
        <taxon>Fungi</taxon>
        <taxon>Dikarya</taxon>
        <taxon>Ascomycota</taxon>
        <taxon>Pezizomycotina</taxon>
        <taxon>Pezizomycetes</taxon>
        <taxon>Pezizales</taxon>
        <taxon>Pyronemataceae</taxon>
        <taxon>Sphaerosporella</taxon>
    </lineage>
</organism>
<evidence type="ECO:0000256" key="2">
    <source>
        <dbReference type="ARBA" id="ARBA00011022"/>
    </source>
</evidence>
<reference evidence="6 7" key="1">
    <citation type="submission" date="2019-09" db="EMBL/GenBank/DDBJ databases">
        <title>Draft genome of the ectomycorrhizal ascomycete Sphaerosporella brunnea.</title>
        <authorList>
            <consortium name="DOE Joint Genome Institute"/>
            <person name="Benucci G.M."/>
            <person name="Marozzi G."/>
            <person name="Antonielli L."/>
            <person name="Sanchez S."/>
            <person name="Marco P."/>
            <person name="Wang X."/>
            <person name="Falini L.B."/>
            <person name="Barry K."/>
            <person name="Haridas S."/>
            <person name="Lipzen A."/>
            <person name="Labutti K."/>
            <person name="Grigoriev I.V."/>
            <person name="Murat C."/>
            <person name="Martin F."/>
            <person name="Albertini E."/>
            <person name="Donnini D."/>
            <person name="Bonito G."/>
        </authorList>
    </citation>
    <scope>NUCLEOTIDE SEQUENCE [LARGE SCALE GENOMIC DNA]</scope>
    <source>
        <strain evidence="6 7">Sb_GMNB300</strain>
    </source>
</reference>
<dbReference type="InterPro" id="IPR028160">
    <property type="entry name" value="Slx9-like"/>
</dbReference>
<name>A0A5J5ESN1_9PEZI</name>
<dbReference type="Pfam" id="PF15341">
    <property type="entry name" value="SLX9"/>
    <property type="match status" value="1"/>
</dbReference>
<dbReference type="InParanoid" id="A0A5J5ESN1"/>
<dbReference type="GO" id="GO:0030686">
    <property type="term" value="C:90S preribosome"/>
    <property type="evidence" value="ECO:0007669"/>
    <property type="project" value="InterPro"/>
</dbReference>
<dbReference type="EMBL" id="VXIS01000149">
    <property type="protein sequence ID" value="KAA8900805.1"/>
    <property type="molecule type" value="Genomic_DNA"/>
</dbReference>
<keyword evidence="7" id="KW-1185">Reference proteome</keyword>
<comment type="caution">
    <text evidence="6">The sequence shown here is derived from an EMBL/GenBank/DDBJ whole genome shotgun (WGS) entry which is preliminary data.</text>
</comment>
<evidence type="ECO:0000313" key="6">
    <source>
        <dbReference type="EMBL" id="KAA8900805.1"/>
    </source>
</evidence>
<evidence type="ECO:0000256" key="5">
    <source>
        <dbReference type="SAM" id="MobiDB-lite"/>
    </source>
</evidence>
<keyword evidence="4" id="KW-0539">Nucleus</keyword>
<evidence type="ECO:0000256" key="4">
    <source>
        <dbReference type="ARBA" id="ARBA00023242"/>
    </source>
</evidence>
<evidence type="ECO:0000313" key="7">
    <source>
        <dbReference type="Proteomes" id="UP000326924"/>
    </source>
</evidence>
<gene>
    <name evidence="6" type="ORF">FN846DRAFT_957910</name>
</gene>
<feature type="region of interest" description="Disordered" evidence="5">
    <location>
        <begin position="1"/>
        <end position="62"/>
    </location>
</feature>
<dbReference type="Proteomes" id="UP000326924">
    <property type="component" value="Unassembled WGS sequence"/>
</dbReference>
<dbReference type="GO" id="GO:0030688">
    <property type="term" value="C:preribosome, small subunit precursor"/>
    <property type="evidence" value="ECO:0007669"/>
    <property type="project" value="InterPro"/>
</dbReference>
<evidence type="ECO:0000256" key="1">
    <source>
        <dbReference type="ARBA" id="ARBA00004604"/>
    </source>
</evidence>
<accession>A0A5J5ESN1</accession>
<dbReference type="OrthoDB" id="5429132at2759"/>
<sequence>MGRANIRSKTARVTSSSSTPAVSAPRDLKKAARITRHAQFVSRIEKKSATATTAKRRRPSKKLLSTLDSLADALSDINASEEAKGVLAQRSDSKKVLKSRPGAMKRKERLVKSECERFGKNLAILETGQQAEGAGMTSWAKLRGFIGATLEKKEEFVEMEKAKETGMEVEV</sequence>
<dbReference type="GO" id="GO:0000462">
    <property type="term" value="P:maturation of SSU-rRNA from tricistronic rRNA transcript (SSU-rRNA, 5.8S rRNA, LSU-rRNA)"/>
    <property type="evidence" value="ECO:0007669"/>
    <property type="project" value="InterPro"/>
</dbReference>
<dbReference type="AlphaFoldDB" id="A0A5J5ESN1"/>
<dbReference type="GO" id="GO:0005730">
    <property type="term" value="C:nucleolus"/>
    <property type="evidence" value="ECO:0007669"/>
    <property type="project" value="UniProtKB-SubCell"/>
</dbReference>
<comment type="similarity">
    <text evidence="2">Belongs to the SLX9 family.</text>
</comment>
<protein>
    <recommendedName>
        <fullName evidence="3">Ribosome biogenesis protein SLX9</fullName>
    </recommendedName>
</protein>
<feature type="region of interest" description="Disordered" evidence="5">
    <location>
        <begin position="83"/>
        <end position="104"/>
    </location>
</feature>
<comment type="subcellular location">
    <subcellularLocation>
        <location evidence="1">Nucleus</location>
        <location evidence="1">Nucleolus</location>
    </subcellularLocation>
</comment>
<feature type="compositionally biased region" description="Low complexity" evidence="5">
    <location>
        <begin position="11"/>
        <end position="25"/>
    </location>
</feature>